<dbReference type="OrthoDB" id="4062651at2759"/>
<accession>A0A9N9BHQ3</accession>
<dbReference type="EMBL" id="CAJVPQ010001709">
    <property type="protein sequence ID" value="CAG8566224.1"/>
    <property type="molecule type" value="Genomic_DNA"/>
</dbReference>
<dbReference type="AlphaFoldDB" id="A0A9N9BHQ3"/>
<evidence type="ECO:0000313" key="1">
    <source>
        <dbReference type="EMBL" id="CAG8566224.1"/>
    </source>
</evidence>
<dbReference type="Proteomes" id="UP000789570">
    <property type="component" value="Unassembled WGS sequence"/>
</dbReference>
<proteinExistence type="predicted"/>
<reference evidence="1" key="1">
    <citation type="submission" date="2021-06" db="EMBL/GenBank/DDBJ databases">
        <authorList>
            <person name="Kallberg Y."/>
            <person name="Tangrot J."/>
            <person name="Rosling A."/>
        </authorList>
    </citation>
    <scope>NUCLEOTIDE SEQUENCE</scope>
    <source>
        <strain evidence="1">UK204</strain>
    </source>
</reference>
<evidence type="ECO:0000313" key="2">
    <source>
        <dbReference type="Proteomes" id="UP000789570"/>
    </source>
</evidence>
<keyword evidence="2" id="KW-1185">Reference proteome</keyword>
<sequence length="76" mass="9188">LREKPISTTDDRFVKLYQRCWKHEPNERPNINQVISELNSIDSKNHFDSKENEDSEIIDDEEDFSGYYVQFYDLDK</sequence>
<name>A0A9N9BHQ3_9GLOM</name>
<dbReference type="Gene3D" id="1.10.510.10">
    <property type="entry name" value="Transferase(Phosphotransferase) domain 1"/>
    <property type="match status" value="1"/>
</dbReference>
<gene>
    <name evidence="1" type="ORF">FCALED_LOCUS6862</name>
</gene>
<comment type="caution">
    <text evidence="1">The sequence shown here is derived from an EMBL/GenBank/DDBJ whole genome shotgun (WGS) entry which is preliminary data.</text>
</comment>
<organism evidence="1 2">
    <name type="scientific">Funneliformis caledonium</name>
    <dbReference type="NCBI Taxonomy" id="1117310"/>
    <lineage>
        <taxon>Eukaryota</taxon>
        <taxon>Fungi</taxon>
        <taxon>Fungi incertae sedis</taxon>
        <taxon>Mucoromycota</taxon>
        <taxon>Glomeromycotina</taxon>
        <taxon>Glomeromycetes</taxon>
        <taxon>Glomerales</taxon>
        <taxon>Glomeraceae</taxon>
        <taxon>Funneliformis</taxon>
    </lineage>
</organism>
<dbReference type="SUPFAM" id="SSF56112">
    <property type="entry name" value="Protein kinase-like (PK-like)"/>
    <property type="match status" value="1"/>
</dbReference>
<protein>
    <submittedName>
        <fullName evidence="1">1056_t:CDS:1</fullName>
    </submittedName>
</protein>
<feature type="non-terminal residue" evidence="1">
    <location>
        <position position="1"/>
    </location>
</feature>
<dbReference type="InterPro" id="IPR011009">
    <property type="entry name" value="Kinase-like_dom_sf"/>
</dbReference>